<dbReference type="InterPro" id="IPR004360">
    <property type="entry name" value="Glyas_Fos-R_dOase_dom"/>
</dbReference>
<feature type="domain" description="VOC" evidence="1">
    <location>
        <begin position="162"/>
        <end position="278"/>
    </location>
</feature>
<dbReference type="RefSeq" id="WP_075625705.1">
    <property type="nucleotide sequence ID" value="NZ_FOAM01000016.1"/>
</dbReference>
<dbReference type="PANTHER" id="PTHR36110">
    <property type="entry name" value="RING-CLEAVING DIOXYGENASE MHQE-RELATED"/>
    <property type="match status" value="1"/>
</dbReference>
<feature type="domain" description="VOC" evidence="1">
    <location>
        <begin position="4"/>
        <end position="129"/>
    </location>
</feature>
<dbReference type="SUPFAM" id="SSF54593">
    <property type="entry name" value="Glyoxalase/Bleomycin resistance protein/Dihydroxybiphenyl dioxygenase"/>
    <property type="match status" value="1"/>
</dbReference>
<dbReference type="SUPFAM" id="SSF53474">
    <property type="entry name" value="alpha/beta-Hydrolases"/>
    <property type="match status" value="1"/>
</dbReference>
<dbReference type="Pfam" id="PF00903">
    <property type="entry name" value="Glyoxalase"/>
    <property type="match status" value="1"/>
</dbReference>
<dbReference type="OrthoDB" id="9785698at2"/>
<dbReference type="InterPro" id="IPR052537">
    <property type="entry name" value="Extradiol_RC_dioxygenase"/>
</dbReference>
<gene>
    <name evidence="2" type="ORF">BJF93_23740</name>
</gene>
<proteinExistence type="predicted"/>
<evidence type="ECO:0000313" key="2">
    <source>
        <dbReference type="EMBL" id="OLP62405.1"/>
    </source>
</evidence>
<sequence length="535" mass="57544">MTGGLHHVTLITRRIQDNVDFYVCFLGLRLVKRTAGFEDAEQLHLFYGDRTGRPGSLVTFLAWEDGGQGRVGRGAPSEIALAIAPDAIGSWMTRALSFQIAVTGPSSEFGEPVLRLKDPDGVIVKLVGTDALRERNAVWAPVPEEPTPGLPPPVEPAMAIQGLRAVTLLTERAKETTDFLARHFGLAPAGEDGTIHRLVSSCGDALDIRDASGFWEAAPGTGTIDHVALRAQDVAAIRATRLDLAAEEAGPTPVHDRRYFTSLYVREPGGTLIEFATDAPGMTVDEPEERLGSRLFVPGHEADTPPMEMTVVLPQFSLPGAPRRVPRALPFVHRLNAPEEEDGTTLFLLHGSGANELSLLPLGRGIAPRALLVALRGRALEEGSPRFYRRLTRYAFDQADVRAEAEAFAAFMTDSVPAYGIDLDRAAFLGYSNGANMIAATMLLHPGLIRRAILLRAMSALDVPPMPDLQGTSVLVISGEDDAYGAHAPALEETLRATGADVTAETIKAGHMLTDDDGRRARAWLREHGFSVGAA</sequence>
<accession>A0A1Q9B310</accession>
<evidence type="ECO:0000313" key="3">
    <source>
        <dbReference type="Proteomes" id="UP000186364"/>
    </source>
</evidence>
<dbReference type="PANTHER" id="PTHR36110:SF4">
    <property type="entry name" value="RING-CLEAVING DIOXYGENASE MHQA-RELATED"/>
    <property type="match status" value="1"/>
</dbReference>
<reference evidence="2 3" key="1">
    <citation type="submission" date="2016-09" db="EMBL/GenBank/DDBJ databases">
        <title>Rhizobium sp. nov., a novel species isolated from the rice rhizosphere.</title>
        <authorList>
            <person name="Zhao J."/>
            <person name="Zhang X."/>
        </authorList>
    </citation>
    <scope>NUCLEOTIDE SEQUENCE [LARGE SCALE GENOMIC DNA]</scope>
    <source>
        <strain evidence="2 3">1.7048</strain>
    </source>
</reference>
<protein>
    <submittedName>
        <fullName evidence="2">Glyoxalase</fullName>
    </submittedName>
</protein>
<keyword evidence="3" id="KW-1185">Reference proteome</keyword>
<dbReference type="PROSITE" id="PS51819">
    <property type="entry name" value="VOC"/>
    <property type="match status" value="2"/>
</dbReference>
<name>A0A1Q9B310_9HYPH</name>
<dbReference type="InterPro" id="IPR037523">
    <property type="entry name" value="VOC_core"/>
</dbReference>
<evidence type="ECO:0000259" key="1">
    <source>
        <dbReference type="PROSITE" id="PS51819"/>
    </source>
</evidence>
<dbReference type="Gene3D" id="3.40.50.1820">
    <property type="entry name" value="alpha/beta hydrolase"/>
    <property type="match status" value="1"/>
</dbReference>
<dbReference type="Gene3D" id="3.10.180.10">
    <property type="entry name" value="2,3-Dihydroxybiphenyl 1,2-Dioxygenase, domain 1"/>
    <property type="match status" value="2"/>
</dbReference>
<comment type="caution">
    <text evidence="2">The sequence shown here is derived from an EMBL/GenBank/DDBJ whole genome shotgun (WGS) entry which is preliminary data.</text>
</comment>
<dbReference type="EMBL" id="MKIP01000026">
    <property type="protein sequence ID" value="OLP62405.1"/>
    <property type="molecule type" value="Genomic_DNA"/>
</dbReference>
<organism evidence="2 3">
    <name type="scientific">Xaviernesmea oryzae</name>
    <dbReference type="NCBI Taxonomy" id="464029"/>
    <lineage>
        <taxon>Bacteria</taxon>
        <taxon>Pseudomonadati</taxon>
        <taxon>Pseudomonadota</taxon>
        <taxon>Alphaproteobacteria</taxon>
        <taxon>Hyphomicrobiales</taxon>
        <taxon>Rhizobiaceae</taxon>
        <taxon>Rhizobium/Agrobacterium group</taxon>
        <taxon>Xaviernesmea</taxon>
    </lineage>
</organism>
<dbReference type="InterPro" id="IPR029068">
    <property type="entry name" value="Glyas_Bleomycin-R_OHBP_Dase"/>
</dbReference>
<dbReference type="Proteomes" id="UP000186364">
    <property type="component" value="Unassembled WGS sequence"/>
</dbReference>
<dbReference type="AlphaFoldDB" id="A0A1Q9B310"/>
<dbReference type="InterPro" id="IPR029058">
    <property type="entry name" value="AB_hydrolase_fold"/>
</dbReference>